<dbReference type="InterPro" id="IPR052347">
    <property type="entry name" value="Isochorismatase_Nicotinamidase"/>
</dbReference>
<dbReference type="SUPFAM" id="SSF52499">
    <property type="entry name" value="Isochorismatase-like hydrolases"/>
    <property type="match status" value="1"/>
</dbReference>
<protein>
    <recommendedName>
        <fullName evidence="6">nicotinamidase</fullName>
        <ecNumber evidence="6">3.5.1.19</ecNumber>
    </recommendedName>
    <alternativeName>
        <fullName evidence="7">Nicotinamide deamidase</fullName>
    </alternativeName>
</protein>
<dbReference type="GO" id="GO:0008936">
    <property type="term" value="F:nicotinamidase activity"/>
    <property type="evidence" value="ECO:0007669"/>
    <property type="project" value="UniProtKB-EC"/>
</dbReference>
<dbReference type="InterPro" id="IPR036380">
    <property type="entry name" value="Isochorismatase-like_sf"/>
</dbReference>
<reference evidence="9 10" key="1">
    <citation type="submission" date="2019-08" db="EMBL/GenBank/DDBJ databases">
        <title>In-depth cultivation of the pig gut microbiome towards novel bacterial diversity and tailored functional studies.</title>
        <authorList>
            <person name="Wylensek D."/>
            <person name="Hitch T.C.A."/>
            <person name="Clavel T."/>
        </authorList>
    </citation>
    <scope>NUCLEOTIDE SEQUENCE [LARGE SCALE GENOMIC DNA]</scope>
    <source>
        <strain evidence="9 10">WCA-383-APC-5B</strain>
    </source>
</reference>
<comment type="pathway">
    <text evidence="5">Cofactor biosynthesis; nicotinate biosynthesis; nicotinate from nicotinamide: step 1/1.</text>
</comment>
<dbReference type="InterPro" id="IPR000868">
    <property type="entry name" value="Isochorismatase-like_dom"/>
</dbReference>
<evidence type="ECO:0000313" key="9">
    <source>
        <dbReference type="EMBL" id="MSR90588.1"/>
    </source>
</evidence>
<sequence length="180" mass="20242">MKKLLVVVDYQNDFVDGSLGFEKAATLEKGIVTKIQQYLNEGHSVLFTYDTHHEDYLNTREGKKLSVLHCVEGTYGHELYGKLNQYKDAENTIHINKFSFGMSSENIEELSNQIGSNVDEIEIVGVVTNMCVISNVVVLQSQYMNAEIIVDASLCASFDDELHEKALDVMSAMQVKVINR</sequence>
<accession>A0A7X2T174</accession>
<evidence type="ECO:0000256" key="6">
    <source>
        <dbReference type="ARBA" id="ARBA00039017"/>
    </source>
</evidence>
<evidence type="ECO:0000256" key="1">
    <source>
        <dbReference type="ARBA" id="ARBA00006336"/>
    </source>
</evidence>
<feature type="domain" description="Isochorismatase-like" evidence="8">
    <location>
        <begin position="4"/>
        <end position="178"/>
    </location>
</feature>
<dbReference type="GO" id="GO:0019363">
    <property type="term" value="P:pyridine nucleotide biosynthetic process"/>
    <property type="evidence" value="ECO:0007669"/>
    <property type="project" value="UniProtKB-KW"/>
</dbReference>
<evidence type="ECO:0000313" key="10">
    <source>
        <dbReference type="Proteomes" id="UP000460287"/>
    </source>
</evidence>
<evidence type="ECO:0000256" key="2">
    <source>
        <dbReference type="ARBA" id="ARBA00022642"/>
    </source>
</evidence>
<evidence type="ECO:0000256" key="5">
    <source>
        <dbReference type="ARBA" id="ARBA00037900"/>
    </source>
</evidence>
<evidence type="ECO:0000256" key="4">
    <source>
        <dbReference type="ARBA" id="ARBA00022801"/>
    </source>
</evidence>
<dbReference type="GO" id="GO:0046872">
    <property type="term" value="F:metal ion binding"/>
    <property type="evidence" value="ECO:0007669"/>
    <property type="project" value="UniProtKB-KW"/>
</dbReference>
<comment type="caution">
    <text evidence="9">The sequence shown here is derived from an EMBL/GenBank/DDBJ whole genome shotgun (WGS) entry which is preliminary data.</text>
</comment>
<keyword evidence="3" id="KW-0479">Metal-binding</keyword>
<dbReference type="PANTHER" id="PTHR11080:SF2">
    <property type="entry name" value="LD05707P"/>
    <property type="match status" value="1"/>
</dbReference>
<dbReference type="Proteomes" id="UP000460287">
    <property type="component" value="Unassembled WGS sequence"/>
</dbReference>
<gene>
    <name evidence="9" type="ORF">FYJ33_03960</name>
</gene>
<dbReference type="AlphaFoldDB" id="A0A7X2T174"/>
<dbReference type="EMBL" id="VULX01000003">
    <property type="protein sequence ID" value="MSR90588.1"/>
    <property type="molecule type" value="Genomic_DNA"/>
</dbReference>
<dbReference type="RefSeq" id="WP_154530473.1">
    <property type="nucleotide sequence ID" value="NZ_JAQXTV010000054.1"/>
</dbReference>
<name>A0A7X2T174_9CLOT</name>
<evidence type="ECO:0000256" key="7">
    <source>
        <dbReference type="ARBA" id="ARBA00043224"/>
    </source>
</evidence>
<dbReference type="PANTHER" id="PTHR11080">
    <property type="entry name" value="PYRAZINAMIDASE/NICOTINAMIDASE"/>
    <property type="match status" value="1"/>
</dbReference>
<evidence type="ECO:0000259" key="8">
    <source>
        <dbReference type="Pfam" id="PF00857"/>
    </source>
</evidence>
<keyword evidence="4 9" id="KW-0378">Hydrolase</keyword>
<comment type="similarity">
    <text evidence="1">Belongs to the isochorismatase family.</text>
</comment>
<dbReference type="Gene3D" id="3.40.50.850">
    <property type="entry name" value="Isochorismatase-like"/>
    <property type="match status" value="1"/>
</dbReference>
<keyword evidence="2" id="KW-0662">Pyridine nucleotide biosynthesis</keyword>
<dbReference type="CDD" id="cd00431">
    <property type="entry name" value="cysteine_hydrolases"/>
    <property type="match status" value="1"/>
</dbReference>
<keyword evidence="10" id="KW-1185">Reference proteome</keyword>
<organism evidence="9 10">
    <name type="scientific">Inconstantimicrobium porci</name>
    <dbReference type="NCBI Taxonomy" id="2652291"/>
    <lineage>
        <taxon>Bacteria</taxon>
        <taxon>Bacillati</taxon>
        <taxon>Bacillota</taxon>
        <taxon>Clostridia</taxon>
        <taxon>Eubacteriales</taxon>
        <taxon>Clostridiaceae</taxon>
        <taxon>Inconstantimicrobium</taxon>
    </lineage>
</organism>
<evidence type="ECO:0000256" key="3">
    <source>
        <dbReference type="ARBA" id="ARBA00022723"/>
    </source>
</evidence>
<dbReference type="EC" id="3.5.1.19" evidence="6"/>
<proteinExistence type="inferred from homology"/>
<dbReference type="Pfam" id="PF00857">
    <property type="entry name" value="Isochorismatase"/>
    <property type="match status" value="1"/>
</dbReference>